<feature type="region of interest" description="Disordered" evidence="1">
    <location>
        <begin position="98"/>
        <end position="122"/>
    </location>
</feature>
<feature type="compositionally biased region" description="Polar residues" evidence="1">
    <location>
        <begin position="543"/>
        <end position="552"/>
    </location>
</feature>
<dbReference type="OMA" id="ILMDEYF"/>
<evidence type="ECO:0000256" key="1">
    <source>
        <dbReference type="SAM" id="MobiDB-lite"/>
    </source>
</evidence>
<reference evidence="2 3" key="1">
    <citation type="journal article" date="2010" name="Proc. Natl. Acad. Sci. U.S.A.">
        <title>Insights into evolution of multicellular fungi from the assembled chromosomes of the mushroom Coprinopsis cinerea (Coprinus cinereus).</title>
        <authorList>
            <person name="Stajich J.E."/>
            <person name="Wilke S.K."/>
            <person name="Ahren D."/>
            <person name="Au C.H."/>
            <person name="Birren B.W."/>
            <person name="Borodovsky M."/>
            <person name="Burns C."/>
            <person name="Canback B."/>
            <person name="Casselton L.A."/>
            <person name="Cheng C.K."/>
            <person name="Deng J."/>
            <person name="Dietrich F.S."/>
            <person name="Fargo D.C."/>
            <person name="Farman M.L."/>
            <person name="Gathman A.C."/>
            <person name="Goldberg J."/>
            <person name="Guigo R."/>
            <person name="Hoegger P.J."/>
            <person name="Hooker J.B."/>
            <person name="Huggins A."/>
            <person name="James T.Y."/>
            <person name="Kamada T."/>
            <person name="Kilaru S."/>
            <person name="Kodira C."/>
            <person name="Kues U."/>
            <person name="Kupfer D."/>
            <person name="Kwan H.S."/>
            <person name="Lomsadze A."/>
            <person name="Li W."/>
            <person name="Lilly W.W."/>
            <person name="Ma L.J."/>
            <person name="Mackey A.J."/>
            <person name="Manning G."/>
            <person name="Martin F."/>
            <person name="Muraguchi H."/>
            <person name="Natvig D.O."/>
            <person name="Palmerini H."/>
            <person name="Ramesh M.A."/>
            <person name="Rehmeyer C.J."/>
            <person name="Roe B.A."/>
            <person name="Shenoy N."/>
            <person name="Stanke M."/>
            <person name="Ter-Hovhannisyan V."/>
            <person name="Tunlid A."/>
            <person name="Velagapudi R."/>
            <person name="Vision T.J."/>
            <person name="Zeng Q."/>
            <person name="Zolan M.E."/>
            <person name="Pukkila P.J."/>
        </authorList>
    </citation>
    <scope>NUCLEOTIDE SEQUENCE [LARGE SCALE GENOMIC DNA]</scope>
    <source>
        <strain evidence="3">Okayama-7 / 130 / ATCC MYA-4618 / FGSC 9003</strain>
    </source>
</reference>
<feature type="compositionally biased region" description="Polar residues" evidence="1">
    <location>
        <begin position="460"/>
        <end position="471"/>
    </location>
</feature>
<feature type="region of interest" description="Disordered" evidence="1">
    <location>
        <begin position="417"/>
        <end position="657"/>
    </location>
</feature>
<dbReference type="EMBL" id="AACS02000004">
    <property type="protein sequence ID" value="EAU81750.1"/>
    <property type="molecule type" value="Genomic_DNA"/>
</dbReference>
<evidence type="ECO:0000313" key="2">
    <source>
        <dbReference type="EMBL" id="EAU81750.1"/>
    </source>
</evidence>
<name>A8PAZ7_COPC7</name>
<dbReference type="OrthoDB" id="3063186at2759"/>
<comment type="caution">
    <text evidence="2">The sequence shown here is derived from an EMBL/GenBank/DDBJ whole genome shotgun (WGS) entry which is preliminary data.</text>
</comment>
<feature type="compositionally biased region" description="Low complexity" evidence="1">
    <location>
        <begin position="104"/>
        <end position="118"/>
    </location>
</feature>
<dbReference type="Proteomes" id="UP000001861">
    <property type="component" value="Unassembled WGS sequence"/>
</dbReference>
<dbReference type="RefSeq" id="XP_001840077.1">
    <property type="nucleotide sequence ID" value="XM_001840025.1"/>
</dbReference>
<dbReference type="KEGG" id="cci:CC1G_12131"/>
<feature type="compositionally biased region" description="Low complexity" evidence="1">
    <location>
        <begin position="438"/>
        <end position="450"/>
    </location>
</feature>
<evidence type="ECO:0000313" key="3">
    <source>
        <dbReference type="Proteomes" id="UP000001861"/>
    </source>
</evidence>
<gene>
    <name evidence="2" type="ORF">CC1G_12131</name>
</gene>
<feature type="compositionally biased region" description="Polar residues" evidence="1">
    <location>
        <begin position="493"/>
        <end position="502"/>
    </location>
</feature>
<proteinExistence type="predicted"/>
<sequence length="657" mass="71844">MAPPTLPHMTPAQREHVTPYLDRFREWLEENNPNVVDRHAGTTKWMKGSAREIMKSELFAEAMLGDRSMSETENDIFQFFRNWKNNKYKKELLASGRLNRNAHSSTGPSTTPSPGSPSRVDTSMKDAMRGLLLMEGDLPVKEFFFLNNPQALQKAKDAVKKELPDASNIVVVQKARKRAWGDADQSFWAKRKRDIENDVKSNRAMWPHLLREAIQQNIDRGVVGSVVVGLAYAMRTESNGLEHGILYAGYDAQKEGTLEHELPEHKEVVKIWQRHADRVLPMLSNRSAFDFERNLEGKLIIPELNIGEVKGNQIIEVVTSYLVTNWHTTYPPDNTVPSIPWAAIATSPSTYYDTERFPIPAGVLGPNSPSSSDLISVLSLYNHLLGFQKEGKYFCFRHRSEIQERLEAILKGAENDLEKDDENVGDDKVSALGSSDAPGSRPTSPDSPSPSIEPARLTDPNLTRMQSTNAATAPAAGSQPVPTNLAVPKPNSGPATISTLGHDSTGGVPLPVTSAPDPIPPTGPVASDTAQDSPLAIAKSPSEVRQVTQATPSKDPIKSSKSKSSKKGASLADRTIMGTITNVAGSDVTGSGTGGRRSVRARTQVQHRPTLVAGGLRSPKRKPGWSLPGGPVVPFSKKRIAESEPENPQTQGKRRRV</sequence>
<keyword evidence="3" id="KW-1185">Reference proteome</keyword>
<dbReference type="AlphaFoldDB" id="A8PAZ7"/>
<protein>
    <submittedName>
        <fullName evidence="2">Uncharacterized protein</fullName>
    </submittedName>
</protein>
<dbReference type="GeneID" id="6016700"/>
<organism evidence="2 3">
    <name type="scientific">Coprinopsis cinerea (strain Okayama-7 / 130 / ATCC MYA-4618 / FGSC 9003)</name>
    <name type="common">Inky cap fungus</name>
    <name type="synonym">Hormographiella aspergillata</name>
    <dbReference type="NCBI Taxonomy" id="240176"/>
    <lineage>
        <taxon>Eukaryota</taxon>
        <taxon>Fungi</taxon>
        <taxon>Dikarya</taxon>
        <taxon>Basidiomycota</taxon>
        <taxon>Agaricomycotina</taxon>
        <taxon>Agaricomycetes</taxon>
        <taxon>Agaricomycetidae</taxon>
        <taxon>Agaricales</taxon>
        <taxon>Agaricineae</taxon>
        <taxon>Psathyrellaceae</taxon>
        <taxon>Coprinopsis</taxon>
    </lineage>
</organism>
<dbReference type="VEuPathDB" id="FungiDB:CC1G_12131"/>
<dbReference type="InParanoid" id="A8PAZ7"/>
<accession>A8PAZ7</accession>